<protein>
    <submittedName>
        <fullName evidence="1">Papain-like cysteine protease AvrRpt2</fullName>
    </submittedName>
</protein>
<evidence type="ECO:0000313" key="2">
    <source>
        <dbReference type="Proteomes" id="UP000199352"/>
    </source>
</evidence>
<dbReference type="RefSeq" id="WP_089951608.1">
    <property type="nucleotide sequence ID" value="NZ_FOFR01000006.1"/>
</dbReference>
<dbReference type="STRING" id="402600.SAMN05216188_106301"/>
<dbReference type="OrthoDB" id="3671479at2"/>
<sequence>MSNPVHTQTAVAADAAHWDVGGHRIWESTDPGVLLHHRTGLRFAADSAGRPIATVTRHLDWTGEGYETTGGAATFEFLGADSEDMAAVLSLQDTWTRAVRAGGYRGPDPRYRPLPVRDAVLSAELDAADATLPGPPGGTTLQVGLTAAGADAWAAAVTGRRPVAGTIRLSCSYPRLMPPATAVVRLHGRKVYNGLSASLDRAADGELSGTAAEIRAAWAGLVRGGAVEVTFSGAPAGELVAVRDGLVDQIRENLFDLMFAVRPGATTGPPVHVLRWKRAADVPDLPLTVTVGGLTWLTTTLEASVAELLARLDSGVVHDVRSAVSVPVTVDVAPCDLVASVVVSLDFGDLRPPEVHTFDKAGGTRRVTVTTEHPGQFSVGYRAQLVFSPPRLPVVPVRGSTSPGDPHVLLRPERWLARQEFLLVVSEDGRAGTWQESDTMTVSTRCGGAVRSAAVTPGLPVTITHAVVDDRPAQCALTVAGSVGGVLVQGTRECRVDGGTVLILVENGALRIITADDPFDGPRGEPVVRREIPPDAEAGRGIAVTSPVALVPQPTTVSGWAAAIAMVAGARERKPITAAQVAGDAGMDLDTPYEWPRIREAAGAWRLAEELVAGLSPRDWAALLLDWGPIWVVRPDSPHRGVVVSGITGDGTPEGTSVRVNDPWPPATGAVAHVTFIRFDREFGAGARTALVHG</sequence>
<dbReference type="AlphaFoldDB" id="A0A1H9K5E5"/>
<dbReference type="GO" id="GO:0008233">
    <property type="term" value="F:peptidase activity"/>
    <property type="evidence" value="ECO:0007669"/>
    <property type="project" value="UniProtKB-KW"/>
</dbReference>
<keyword evidence="1" id="KW-0378">Hydrolase</keyword>
<dbReference type="InterPro" id="IPR022118">
    <property type="entry name" value="Peptidase_C70_AvrRpt2"/>
</dbReference>
<dbReference type="Proteomes" id="UP000199352">
    <property type="component" value="Unassembled WGS sequence"/>
</dbReference>
<organism evidence="1 2">
    <name type="scientific">Lentzea xinjiangensis</name>
    <dbReference type="NCBI Taxonomy" id="402600"/>
    <lineage>
        <taxon>Bacteria</taxon>
        <taxon>Bacillati</taxon>
        <taxon>Actinomycetota</taxon>
        <taxon>Actinomycetes</taxon>
        <taxon>Pseudonocardiales</taxon>
        <taxon>Pseudonocardiaceae</taxon>
        <taxon>Lentzea</taxon>
    </lineage>
</organism>
<dbReference type="Pfam" id="PF12385">
    <property type="entry name" value="Peptidase_C70"/>
    <property type="match status" value="1"/>
</dbReference>
<keyword evidence="1" id="KW-0645">Protease</keyword>
<gene>
    <name evidence="1" type="ORF">SAMN05216188_106301</name>
</gene>
<dbReference type="GO" id="GO:0006508">
    <property type="term" value="P:proteolysis"/>
    <property type="evidence" value="ECO:0007669"/>
    <property type="project" value="UniProtKB-KW"/>
</dbReference>
<keyword evidence="2" id="KW-1185">Reference proteome</keyword>
<accession>A0A1H9K5E5</accession>
<dbReference type="EMBL" id="FOFR01000006">
    <property type="protein sequence ID" value="SEQ94258.1"/>
    <property type="molecule type" value="Genomic_DNA"/>
</dbReference>
<proteinExistence type="predicted"/>
<name>A0A1H9K5E5_9PSEU</name>
<reference evidence="2" key="1">
    <citation type="submission" date="2016-10" db="EMBL/GenBank/DDBJ databases">
        <authorList>
            <person name="Varghese N."/>
            <person name="Submissions S."/>
        </authorList>
    </citation>
    <scope>NUCLEOTIDE SEQUENCE [LARGE SCALE GENOMIC DNA]</scope>
    <source>
        <strain evidence="2">CGMCC 4.3525</strain>
    </source>
</reference>
<evidence type="ECO:0000313" key="1">
    <source>
        <dbReference type="EMBL" id="SEQ94258.1"/>
    </source>
</evidence>